<dbReference type="VEuPathDB" id="TriTrypDB:TM35_000431100"/>
<evidence type="ECO:0000313" key="3">
    <source>
        <dbReference type="Proteomes" id="UP000192257"/>
    </source>
</evidence>
<dbReference type="GeneID" id="39989789"/>
<organism evidence="2 3">
    <name type="scientific">Trypanosoma theileri</name>
    <dbReference type="NCBI Taxonomy" id="67003"/>
    <lineage>
        <taxon>Eukaryota</taxon>
        <taxon>Discoba</taxon>
        <taxon>Euglenozoa</taxon>
        <taxon>Kinetoplastea</taxon>
        <taxon>Metakinetoplastina</taxon>
        <taxon>Trypanosomatida</taxon>
        <taxon>Trypanosomatidae</taxon>
        <taxon>Trypanosoma</taxon>
    </lineage>
</organism>
<feature type="non-terminal residue" evidence="2">
    <location>
        <position position="213"/>
    </location>
</feature>
<name>A0A1X0NIG2_9TRYP</name>
<evidence type="ECO:0000313" key="2">
    <source>
        <dbReference type="EMBL" id="ORC84542.1"/>
    </source>
</evidence>
<dbReference type="OrthoDB" id="267415at2759"/>
<dbReference type="Proteomes" id="UP000192257">
    <property type="component" value="Unassembled WGS sequence"/>
</dbReference>
<sequence length="213" mass="23486">MSFFFNEDVDDEPMKKRRHMEQEQEQQRQKQQNQGFLYNRKEGKEDEDDEEDDRPVLTNPAASGGGRVGLKLLQDMHNAPSCSSSSIPISTVVEPQKLRVVEDYTPLSVGGFMGTSAETILNSAHNVRPGDIMCLRCPPPTMTRHLAVNSVSPVDIVAAAPSASSSSGSSSTAGMQFVKETDLTEEEKLYGKRLSCDMLRELFEVGRVDSATN</sequence>
<dbReference type="EMBL" id="NBCO01000043">
    <property type="protein sequence ID" value="ORC84542.1"/>
    <property type="molecule type" value="Genomic_DNA"/>
</dbReference>
<evidence type="ECO:0000256" key="1">
    <source>
        <dbReference type="SAM" id="MobiDB-lite"/>
    </source>
</evidence>
<keyword evidence="3" id="KW-1185">Reference proteome</keyword>
<proteinExistence type="predicted"/>
<gene>
    <name evidence="2" type="ORF">TM35_000431100</name>
</gene>
<feature type="region of interest" description="Disordered" evidence="1">
    <location>
        <begin position="1"/>
        <end position="68"/>
    </location>
</feature>
<accession>A0A1X0NIG2</accession>
<comment type="caution">
    <text evidence="2">The sequence shown here is derived from an EMBL/GenBank/DDBJ whole genome shotgun (WGS) entry which is preliminary data.</text>
</comment>
<protein>
    <submittedName>
        <fullName evidence="2">Trypanosoma vivax</fullName>
    </submittedName>
</protein>
<dbReference type="AlphaFoldDB" id="A0A1X0NIG2"/>
<reference evidence="2 3" key="1">
    <citation type="submission" date="2017-03" db="EMBL/GenBank/DDBJ databases">
        <title>An alternative strategy for trypanosome survival in the mammalian bloodstream revealed through genome and transcriptome analysis of the ubiquitous bovine parasite Trypanosoma (Megatrypanum) theileri.</title>
        <authorList>
            <person name="Kelly S."/>
            <person name="Ivens A."/>
            <person name="Mott A."/>
            <person name="O'Neill E."/>
            <person name="Emms D."/>
            <person name="Macleod O."/>
            <person name="Voorheis P."/>
            <person name="Matthews J."/>
            <person name="Matthews K."/>
            <person name="Carrington M."/>
        </authorList>
    </citation>
    <scope>NUCLEOTIDE SEQUENCE [LARGE SCALE GENOMIC DNA]</scope>
    <source>
        <strain evidence="2">Edinburgh</strain>
    </source>
</reference>
<dbReference type="RefSeq" id="XP_028878608.1">
    <property type="nucleotide sequence ID" value="XM_029030009.1"/>
</dbReference>